<protein>
    <recommendedName>
        <fullName evidence="3">DUF6590 domain-containing protein</fullName>
    </recommendedName>
</protein>
<dbReference type="OrthoDB" id="20872at2759"/>
<comment type="caution">
    <text evidence="4">The sequence shown here is derived from an EMBL/GenBank/DDBJ whole genome shotgun (WGS) entry which is preliminary data.</text>
</comment>
<evidence type="ECO:0000313" key="4">
    <source>
        <dbReference type="EMBL" id="CAG5166558.1"/>
    </source>
</evidence>
<sequence length="651" mass="73366">MDQISTEYTSIRHGPIWYVDFLSHSSPLTFKEFEVVRIPRNFFKIARIFTILWTEPDGTTGQPYTKPARFVVVKAMPTFSVCLRISTYSGQATLKPGVIAHQHAPVIRQGDQPALFWDEFDRNLKEPIEIKVENEEFINVSPASRINFAKPYTIEHNVRVKNIGRVVGESTSETVFVIRKAEEVERIVLSYRNNFSILASYLTMVNTGQKIIHPGTSMRPKLETPEGCLHQTTSVLRALSIEFDLHFTQMRNLQRGHDLHVHVSTILNTAMQYPVHDSTFPDTAALAIRFCMFLLTTGRYSRVLEFLDAFKTWSNALLSAHFEAGTAMSGKEAVAQALHGSIYSALRMFHNLYHSRTKAPDRSSISILHSVNGLGLMYHAVGDNRAALYHHQRALRSKSELLGPSDPDTLVSTNNLGIVLLSQGKHETARSLFDRSLKGWLQAYGADDLFVIAARSNIGIALHFQGKLDEAEHSHRYVYKKRHLILGPHHHETAKSQANLAITLNEKGHHAQAEILYREALTSFQNKLGQSHPDTLKTHTNLATALHDQGKFREADSVVASALPLIQKKFGSMHAETLEALEFHAILLQHLGKFSKALGIATELYEARKSYLGYDHSDTQRTLQHLRDLAEDVEEARVMRIFPSVMPIAVC</sequence>
<dbReference type="RefSeq" id="XP_043170505.1">
    <property type="nucleotide sequence ID" value="XM_043314570.1"/>
</dbReference>
<dbReference type="AlphaFoldDB" id="A0A8J2I4Y0"/>
<proteinExistence type="predicted"/>
<feature type="domain" description="DUF6590" evidence="3">
    <location>
        <begin position="40"/>
        <end position="172"/>
    </location>
</feature>
<dbReference type="SMART" id="SM00028">
    <property type="entry name" value="TPR"/>
    <property type="match status" value="4"/>
</dbReference>
<dbReference type="GeneID" id="67018889"/>
<name>A0A8J2I4Y0_9PLEO</name>
<dbReference type="Gene3D" id="1.25.40.10">
    <property type="entry name" value="Tetratricopeptide repeat domain"/>
    <property type="match status" value="2"/>
</dbReference>
<keyword evidence="1" id="KW-0677">Repeat</keyword>
<dbReference type="PANTHER" id="PTHR45641:SF19">
    <property type="entry name" value="NEPHROCYSTIN-3"/>
    <property type="match status" value="1"/>
</dbReference>
<organism evidence="4 5">
    <name type="scientific">Alternaria atra</name>
    <dbReference type="NCBI Taxonomy" id="119953"/>
    <lineage>
        <taxon>Eukaryota</taxon>
        <taxon>Fungi</taxon>
        <taxon>Dikarya</taxon>
        <taxon>Ascomycota</taxon>
        <taxon>Pezizomycotina</taxon>
        <taxon>Dothideomycetes</taxon>
        <taxon>Pleosporomycetidae</taxon>
        <taxon>Pleosporales</taxon>
        <taxon>Pleosporineae</taxon>
        <taxon>Pleosporaceae</taxon>
        <taxon>Alternaria</taxon>
        <taxon>Alternaria sect. Ulocladioides</taxon>
    </lineage>
</organism>
<gene>
    <name evidence="4" type="ORF">ALTATR162_LOCUS6944</name>
</gene>
<dbReference type="Pfam" id="PF20233">
    <property type="entry name" value="DUF6590"/>
    <property type="match status" value="1"/>
</dbReference>
<dbReference type="PANTHER" id="PTHR45641">
    <property type="entry name" value="TETRATRICOPEPTIDE REPEAT PROTEIN (AFU_ORTHOLOGUE AFUA_6G03870)"/>
    <property type="match status" value="1"/>
</dbReference>
<keyword evidence="5" id="KW-1185">Reference proteome</keyword>
<evidence type="ECO:0000256" key="2">
    <source>
        <dbReference type="ARBA" id="ARBA00022803"/>
    </source>
</evidence>
<dbReference type="EMBL" id="CAJRGZ010000019">
    <property type="protein sequence ID" value="CAG5166558.1"/>
    <property type="molecule type" value="Genomic_DNA"/>
</dbReference>
<dbReference type="SUPFAM" id="SSF48452">
    <property type="entry name" value="TPR-like"/>
    <property type="match status" value="2"/>
</dbReference>
<keyword evidence="2" id="KW-0802">TPR repeat</keyword>
<evidence type="ECO:0000313" key="5">
    <source>
        <dbReference type="Proteomes" id="UP000676310"/>
    </source>
</evidence>
<dbReference type="InterPro" id="IPR011990">
    <property type="entry name" value="TPR-like_helical_dom_sf"/>
</dbReference>
<evidence type="ECO:0000259" key="3">
    <source>
        <dbReference type="Pfam" id="PF20233"/>
    </source>
</evidence>
<dbReference type="Proteomes" id="UP000676310">
    <property type="component" value="Unassembled WGS sequence"/>
</dbReference>
<reference evidence="4" key="1">
    <citation type="submission" date="2021-05" db="EMBL/GenBank/DDBJ databases">
        <authorList>
            <person name="Stam R."/>
        </authorList>
    </citation>
    <scope>NUCLEOTIDE SEQUENCE</scope>
    <source>
        <strain evidence="4">CS162</strain>
    </source>
</reference>
<dbReference type="Pfam" id="PF13424">
    <property type="entry name" value="TPR_12"/>
    <property type="match status" value="3"/>
</dbReference>
<dbReference type="InterPro" id="IPR019734">
    <property type="entry name" value="TPR_rpt"/>
</dbReference>
<accession>A0A8J2I4Y0</accession>
<dbReference type="InterPro" id="IPR046497">
    <property type="entry name" value="DUF6590"/>
</dbReference>
<evidence type="ECO:0000256" key="1">
    <source>
        <dbReference type="ARBA" id="ARBA00022737"/>
    </source>
</evidence>